<accession>A0A1M5XGM7</accession>
<evidence type="ECO:0000313" key="8">
    <source>
        <dbReference type="EMBL" id="SHH98393.1"/>
    </source>
</evidence>
<evidence type="ECO:0000313" key="9">
    <source>
        <dbReference type="Proteomes" id="UP000184139"/>
    </source>
</evidence>
<evidence type="ECO:0000256" key="2">
    <source>
        <dbReference type="ARBA" id="ARBA00022692"/>
    </source>
</evidence>
<gene>
    <name evidence="8" type="ORF">SAMN02745124_03035</name>
</gene>
<reference evidence="8 9" key="1">
    <citation type="submission" date="2016-11" db="EMBL/GenBank/DDBJ databases">
        <authorList>
            <person name="Jaros S."/>
            <person name="Januszkiewicz K."/>
            <person name="Wedrychowicz H."/>
        </authorList>
    </citation>
    <scope>NUCLEOTIDE SEQUENCE [LARGE SCALE GENOMIC DNA]</scope>
    <source>
        <strain evidence="8 9">DSM 9705</strain>
    </source>
</reference>
<dbReference type="STRING" id="1121409.SAMN02745124_03035"/>
<dbReference type="InterPro" id="IPR007016">
    <property type="entry name" value="O-antigen_ligase-rel_domated"/>
</dbReference>
<feature type="region of interest" description="Disordered" evidence="5">
    <location>
        <begin position="468"/>
        <end position="487"/>
    </location>
</feature>
<dbReference type="Pfam" id="PF04932">
    <property type="entry name" value="Wzy_C"/>
    <property type="match status" value="1"/>
</dbReference>
<dbReference type="RefSeq" id="WP_143166035.1">
    <property type="nucleotide sequence ID" value="NZ_FQXS01000019.1"/>
</dbReference>
<evidence type="ECO:0000256" key="5">
    <source>
        <dbReference type="SAM" id="MobiDB-lite"/>
    </source>
</evidence>
<name>A0A1M5XGM7_9BACT</name>
<feature type="transmembrane region" description="Helical" evidence="6">
    <location>
        <begin position="12"/>
        <end position="29"/>
    </location>
</feature>
<dbReference type="GO" id="GO:0016020">
    <property type="term" value="C:membrane"/>
    <property type="evidence" value="ECO:0007669"/>
    <property type="project" value="UniProtKB-SubCell"/>
</dbReference>
<dbReference type="Proteomes" id="UP000184139">
    <property type="component" value="Unassembled WGS sequence"/>
</dbReference>
<feature type="domain" description="O-antigen ligase-related" evidence="7">
    <location>
        <begin position="254"/>
        <end position="392"/>
    </location>
</feature>
<feature type="transmembrane region" description="Helical" evidence="6">
    <location>
        <begin position="294"/>
        <end position="312"/>
    </location>
</feature>
<keyword evidence="2 6" id="KW-0812">Transmembrane</keyword>
<evidence type="ECO:0000256" key="6">
    <source>
        <dbReference type="SAM" id="Phobius"/>
    </source>
</evidence>
<feature type="transmembrane region" description="Helical" evidence="6">
    <location>
        <begin position="152"/>
        <end position="173"/>
    </location>
</feature>
<evidence type="ECO:0000256" key="3">
    <source>
        <dbReference type="ARBA" id="ARBA00022989"/>
    </source>
</evidence>
<dbReference type="OrthoDB" id="5469233at2"/>
<keyword evidence="9" id="KW-1185">Reference proteome</keyword>
<organism evidence="8 9">
    <name type="scientific">Desulfofustis glycolicus DSM 9705</name>
    <dbReference type="NCBI Taxonomy" id="1121409"/>
    <lineage>
        <taxon>Bacteria</taxon>
        <taxon>Pseudomonadati</taxon>
        <taxon>Thermodesulfobacteriota</taxon>
        <taxon>Desulfobulbia</taxon>
        <taxon>Desulfobulbales</taxon>
        <taxon>Desulfocapsaceae</taxon>
        <taxon>Desulfofustis</taxon>
    </lineage>
</organism>
<dbReference type="InterPro" id="IPR051533">
    <property type="entry name" value="WaaL-like"/>
</dbReference>
<dbReference type="PANTHER" id="PTHR37422">
    <property type="entry name" value="TEICHURONIC ACID BIOSYNTHESIS PROTEIN TUAE"/>
    <property type="match status" value="1"/>
</dbReference>
<keyword evidence="8" id="KW-0436">Ligase</keyword>
<protein>
    <submittedName>
        <fullName evidence="8">O-antigen ligase</fullName>
    </submittedName>
</protein>
<evidence type="ECO:0000256" key="1">
    <source>
        <dbReference type="ARBA" id="ARBA00004141"/>
    </source>
</evidence>
<feature type="transmembrane region" description="Helical" evidence="6">
    <location>
        <begin position="35"/>
        <end position="52"/>
    </location>
</feature>
<keyword evidence="3 6" id="KW-1133">Transmembrane helix</keyword>
<evidence type="ECO:0000259" key="7">
    <source>
        <dbReference type="Pfam" id="PF04932"/>
    </source>
</evidence>
<feature type="transmembrane region" description="Helical" evidence="6">
    <location>
        <begin position="199"/>
        <end position="219"/>
    </location>
</feature>
<evidence type="ECO:0000256" key="4">
    <source>
        <dbReference type="ARBA" id="ARBA00023136"/>
    </source>
</evidence>
<proteinExistence type="predicted"/>
<feature type="transmembrane region" description="Helical" evidence="6">
    <location>
        <begin position="122"/>
        <end position="140"/>
    </location>
</feature>
<dbReference type="EMBL" id="FQXS01000019">
    <property type="protein sequence ID" value="SHH98393.1"/>
    <property type="molecule type" value="Genomic_DNA"/>
</dbReference>
<dbReference type="PANTHER" id="PTHR37422:SF23">
    <property type="entry name" value="TEICHURONIC ACID BIOSYNTHESIS PROTEIN TUAE"/>
    <property type="match status" value="1"/>
</dbReference>
<comment type="subcellular location">
    <subcellularLocation>
        <location evidence="1">Membrane</location>
        <topology evidence="1">Multi-pass membrane protein</topology>
    </subcellularLocation>
</comment>
<feature type="transmembrane region" description="Helical" evidence="6">
    <location>
        <begin position="384"/>
        <end position="401"/>
    </location>
</feature>
<feature type="transmembrane region" description="Helical" evidence="6">
    <location>
        <begin position="270"/>
        <end position="287"/>
    </location>
</feature>
<dbReference type="AlphaFoldDB" id="A0A1M5XGM7"/>
<sequence length="487" mass="53670">MNNLRAKLQTLVWLLLCTIVGTIPLLFGAVHPIVLGSYVLLILVVLGGWLVFTAEPGELCIGNFWSIVPLILIVWLVIQALPLPLSWVEIISPQRADRIIKVNELAGIDIRFLPLSENGPVGLYRSFLLLALLVLYYSVRSMIRQNRRVFRWLLYSMIGVGLIEAIYGLMQFINPSIGMLWLDIPGRAAHGTIIYKNQFASLLNMIWPLAVAGFAAHFAGRSEEKGGQQLSRKMRMQRRFLSVSRTEAILFFAATVPMLLAVLFSLSRGGILAMTLVALLLIVLLPFTVKKKIIFVALFLAVLGGYGSLLGLDTIVSRFGSIGGSGGTRLELYLASLPILFDHWLAGIGLESYTLLSPVYLKGFPANIHFDRAHNEYLELTLELGIPMAILLFCWLVAGLIRVAGKLRTPALRSAEERSRCIVVVAAFCGVIGFLAHGLVDFGWRLPANLVYAVTLLAMIDAAATPEKKGTDEPVTFFSPEKRGETP</sequence>
<feature type="transmembrane region" description="Helical" evidence="6">
    <location>
        <begin position="59"/>
        <end position="78"/>
    </location>
</feature>
<keyword evidence="4 6" id="KW-0472">Membrane</keyword>
<feature type="transmembrane region" description="Helical" evidence="6">
    <location>
        <begin position="240"/>
        <end position="264"/>
    </location>
</feature>
<dbReference type="GO" id="GO:0016874">
    <property type="term" value="F:ligase activity"/>
    <property type="evidence" value="ECO:0007669"/>
    <property type="project" value="UniProtKB-KW"/>
</dbReference>
<feature type="transmembrane region" description="Helical" evidence="6">
    <location>
        <begin position="421"/>
        <end position="440"/>
    </location>
</feature>